<feature type="transmembrane region" description="Helical" evidence="6">
    <location>
        <begin position="146"/>
        <end position="170"/>
    </location>
</feature>
<evidence type="ECO:0000259" key="7">
    <source>
        <dbReference type="Pfam" id="PF03553"/>
    </source>
</evidence>
<evidence type="ECO:0000256" key="5">
    <source>
        <dbReference type="ARBA" id="ARBA00023136"/>
    </source>
</evidence>
<feature type="transmembrane region" description="Helical" evidence="6">
    <location>
        <begin position="318"/>
        <end position="340"/>
    </location>
</feature>
<dbReference type="Proteomes" id="UP000176037">
    <property type="component" value="Unassembled WGS sequence"/>
</dbReference>
<reference evidence="8 9" key="1">
    <citation type="submission" date="2016-09" db="EMBL/GenBank/DDBJ databases">
        <title>Alteromonas lipolytica, a new species isolated from sea water.</title>
        <authorList>
            <person name="Wu Y.-H."/>
            <person name="Cheng H."/>
            <person name="Xu X.-W."/>
        </authorList>
    </citation>
    <scope>NUCLEOTIDE SEQUENCE [LARGE SCALE GENOMIC DNA]</scope>
    <source>
        <strain evidence="8 9">JW12</strain>
    </source>
</reference>
<sequence length="501" mass="52977">MTEPGFISVVPILVTLALALYSKHVVIGLFGGVVSAVVLLTGWQPLEVLGELVKTHLVGTLTDSYNAGVIVLMVFIGGFVALMEKSGGGPAFASKMIRLITSKAKAQVSAWLGGIFIFYSDLGTPLIIGPVFRPLFDRLKVSRQKLAFIIDSTASPVAILVPFIGWGIYIMGLMQKEFDRAGLALDSWQVFIEVVPFQFYALLAIAVIPAALLLKAEVGAMAKAEALAAKADLNAPETDSGLQPFTHQNARASFVFLPLLVMAGVLLMMLVPEGFPFASVPGSVFRAALASAYFLAACTLIGLMAWHKVRPAMEGISLYLQGMGGMMQVIIVLVLAWTLSSLGHELGTASYIAGLAEQGFPAPLLPLVAFLLSAVISFATGSSWGTFAIMLPLVIPTAFAIDAPLVVSIGAVLSGGLFGDHCSPISETTILSATGANCSQFEHFKTQLPYALMNGAIAGIAFLVAGWLASPVILFTALVCQLMLLWGIKQLHSGQAAQRDY</sequence>
<dbReference type="InterPro" id="IPR018461">
    <property type="entry name" value="Na/H_Antiport_NhaC-like_C"/>
</dbReference>
<accession>A0A1E8FD86</accession>
<dbReference type="EMBL" id="MJIC01000014">
    <property type="protein sequence ID" value="OFI33892.1"/>
    <property type="molecule type" value="Genomic_DNA"/>
</dbReference>
<feature type="transmembrane region" description="Helical" evidence="6">
    <location>
        <begin position="360"/>
        <end position="380"/>
    </location>
</feature>
<feature type="transmembrane region" description="Helical" evidence="6">
    <location>
        <begin position="252"/>
        <end position="271"/>
    </location>
</feature>
<comment type="subcellular location">
    <subcellularLocation>
        <location evidence="1">Cell membrane</location>
        <topology evidence="1">Multi-pass membrane protein</topology>
    </subcellularLocation>
</comment>
<feature type="transmembrane region" description="Helical" evidence="6">
    <location>
        <begin position="26"/>
        <end position="44"/>
    </location>
</feature>
<evidence type="ECO:0000256" key="3">
    <source>
        <dbReference type="ARBA" id="ARBA00022692"/>
    </source>
</evidence>
<keyword evidence="3 6" id="KW-0812">Transmembrane</keyword>
<feature type="domain" description="Na+/H+ antiporter NhaC-like C-terminal" evidence="7">
    <location>
        <begin position="157"/>
        <end position="467"/>
    </location>
</feature>
<feature type="transmembrane region" description="Helical" evidence="6">
    <location>
        <begin position="64"/>
        <end position="82"/>
    </location>
</feature>
<keyword evidence="4 6" id="KW-1133">Transmembrane helix</keyword>
<evidence type="ECO:0000313" key="8">
    <source>
        <dbReference type="EMBL" id="OFI33892.1"/>
    </source>
</evidence>
<gene>
    <name evidence="8" type="ORF">BFC17_20210</name>
</gene>
<evidence type="ECO:0000256" key="4">
    <source>
        <dbReference type="ARBA" id="ARBA00022989"/>
    </source>
</evidence>
<feature type="transmembrane region" description="Helical" evidence="6">
    <location>
        <begin position="387"/>
        <end position="413"/>
    </location>
</feature>
<feature type="transmembrane region" description="Helical" evidence="6">
    <location>
        <begin position="456"/>
        <end position="486"/>
    </location>
</feature>
<dbReference type="STRING" id="1856405.BFC17_20210"/>
<evidence type="ECO:0000256" key="6">
    <source>
        <dbReference type="SAM" id="Phobius"/>
    </source>
</evidence>
<organism evidence="8 9">
    <name type="scientific">Alteromonas lipolytica</name>
    <dbReference type="NCBI Taxonomy" id="1856405"/>
    <lineage>
        <taxon>Bacteria</taxon>
        <taxon>Pseudomonadati</taxon>
        <taxon>Pseudomonadota</taxon>
        <taxon>Gammaproteobacteria</taxon>
        <taxon>Alteromonadales</taxon>
        <taxon>Alteromonadaceae</taxon>
        <taxon>Alteromonas/Salinimonas group</taxon>
        <taxon>Alteromonas</taxon>
    </lineage>
</organism>
<dbReference type="PANTHER" id="PTHR43478:SF1">
    <property type="entry name" value="NA+_H+ ANTIPORTER NHAC-LIKE C-TERMINAL DOMAIN-CONTAINING PROTEIN"/>
    <property type="match status" value="1"/>
</dbReference>
<name>A0A1E8FD86_9ALTE</name>
<dbReference type="GO" id="GO:0005886">
    <property type="term" value="C:plasma membrane"/>
    <property type="evidence" value="ECO:0007669"/>
    <property type="project" value="UniProtKB-SubCell"/>
</dbReference>
<feature type="transmembrane region" description="Helical" evidence="6">
    <location>
        <begin position="6"/>
        <end position="21"/>
    </location>
</feature>
<dbReference type="RefSeq" id="WP_070176819.1">
    <property type="nucleotide sequence ID" value="NZ_BMJR01000003.1"/>
</dbReference>
<keyword evidence="2" id="KW-1003">Cell membrane</keyword>
<dbReference type="AlphaFoldDB" id="A0A1E8FD86"/>
<feature type="transmembrane region" description="Helical" evidence="6">
    <location>
        <begin position="190"/>
        <end position="214"/>
    </location>
</feature>
<dbReference type="PANTHER" id="PTHR43478">
    <property type="entry name" value="NA+/H+ ANTIPORTER-RELATED"/>
    <property type="match status" value="1"/>
</dbReference>
<protein>
    <submittedName>
        <fullName evidence="8">Sodium:proton exchanger</fullName>
    </submittedName>
</protein>
<evidence type="ECO:0000256" key="2">
    <source>
        <dbReference type="ARBA" id="ARBA00022475"/>
    </source>
</evidence>
<dbReference type="Pfam" id="PF03553">
    <property type="entry name" value="Na_H_antiporter"/>
    <property type="match status" value="1"/>
</dbReference>
<feature type="transmembrane region" description="Helical" evidence="6">
    <location>
        <begin position="283"/>
        <end position="306"/>
    </location>
</feature>
<evidence type="ECO:0000256" key="1">
    <source>
        <dbReference type="ARBA" id="ARBA00004651"/>
    </source>
</evidence>
<keyword evidence="9" id="KW-1185">Reference proteome</keyword>
<keyword evidence="5 6" id="KW-0472">Membrane</keyword>
<comment type="caution">
    <text evidence="8">The sequence shown here is derived from an EMBL/GenBank/DDBJ whole genome shotgun (WGS) entry which is preliminary data.</text>
</comment>
<proteinExistence type="predicted"/>
<dbReference type="OrthoDB" id="9762978at2"/>
<evidence type="ECO:0000313" key="9">
    <source>
        <dbReference type="Proteomes" id="UP000176037"/>
    </source>
</evidence>